<dbReference type="CDD" id="cd00609">
    <property type="entry name" value="AAT_like"/>
    <property type="match status" value="1"/>
</dbReference>
<accession>A0A7J3QDW9</accession>
<evidence type="ECO:0000259" key="4">
    <source>
        <dbReference type="Pfam" id="PF00155"/>
    </source>
</evidence>
<dbReference type="SUPFAM" id="SSF53383">
    <property type="entry name" value="PLP-dependent transferases"/>
    <property type="match status" value="1"/>
</dbReference>
<dbReference type="PANTHER" id="PTHR42885:SF1">
    <property type="entry name" value="THREONINE-PHOSPHATE DECARBOXYLASE"/>
    <property type="match status" value="1"/>
</dbReference>
<dbReference type="GO" id="GO:0008483">
    <property type="term" value="F:transaminase activity"/>
    <property type="evidence" value="ECO:0007669"/>
    <property type="project" value="UniProtKB-KW"/>
</dbReference>
<evidence type="ECO:0000256" key="2">
    <source>
        <dbReference type="ARBA" id="ARBA00022898"/>
    </source>
</evidence>
<dbReference type="InterPro" id="IPR015422">
    <property type="entry name" value="PyrdxlP-dep_Trfase_small"/>
</dbReference>
<sequence length="366" mass="43110">MLITMGSYLMRFHGGKPPKGFLDFSTPINPLGPPNIVKELIYEAIKNDVHSLYPDYSYRTLREAIANFYNIEPDYVIPLNGAAEALYMITAVERPSIFMVFEPTFGDYKQLLYSLNIHYISIQYLEILDRYYFPIDIAKQLSKTFNSKNSKCIAMLSNPNNPLGTQTPRYIIEELVQIYRDCLIVIDEAFMDLSKKYESAIELANDYKNLIVIKSLTKTFAVPGLRIGFLYTLNKNILYALESFRQPWNINSIAEYVFSRALNEYKDDLWRYIEYSRNVIESEKLFLEDAFRTLNLHFYKTYTPFILIRFHVDVDYIQKALEEFNIYIRNASTYTYLTKFHGRVSIRLRYDNEKLVNALKQLLERM</sequence>
<dbReference type="EMBL" id="DTET01000103">
    <property type="protein sequence ID" value="HGV66579.1"/>
    <property type="molecule type" value="Genomic_DNA"/>
</dbReference>
<dbReference type="Pfam" id="PF00155">
    <property type="entry name" value="Aminotran_1_2"/>
    <property type="match status" value="1"/>
</dbReference>
<reference evidence="5" key="1">
    <citation type="journal article" date="2020" name="mSystems">
        <title>Genome- and Community-Level Interaction Insights into Carbon Utilization and Element Cycling Functions of Hydrothermarchaeota in Hydrothermal Sediment.</title>
        <authorList>
            <person name="Zhou Z."/>
            <person name="Liu Y."/>
            <person name="Xu W."/>
            <person name="Pan J."/>
            <person name="Luo Z.H."/>
            <person name="Li M."/>
        </authorList>
    </citation>
    <scope>NUCLEOTIDE SEQUENCE [LARGE SCALE GENOMIC DNA]</scope>
    <source>
        <strain evidence="5">SpSt-721</strain>
    </source>
</reference>
<feature type="domain" description="Aminotransferase class I/classII large" evidence="4">
    <location>
        <begin position="29"/>
        <end position="359"/>
    </location>
</feature>
<keyword evidence="2" id="KW-0663">Pyridoxal phosphate</keyword>
<comment type="cofactor">
    <cofactor evidence="1 3">
        <name>pyridoxal 5'-phosphate</name>
        <dbReference type="ChEBI" id="CHEBI:597326"/>
    </cofactor>
</comment>
<dbReference type="Gene3D" id="3.40.640.10">
    <property type="entry name" value="Type I PLP-dependent aspartate aminotransferase-like (Major domain)"/>
    <property type="match status" value="1"/>
</dbReference>
<dbReference type="GO" id="GO:0030170">
    <property type="term" value="F:pyridoxal phosphate binding"/>
    <property type="evidence" value="ECO:0007669"/>
    <property type="project" value="InterPro"/>
</dbReference>
<dbReference type="AlphaFoldDB" id="A0A7J3QDW9"/>
<dbReference type="PANTHER" id="PTHR42885">
    <property type="entry name" value="HISTIDINOL-PHOSPHATE AMINOTRANSFERASE-RELATED"/>
    <property type="match status" value="1"/>
</dbReference>
<evidence type="ECO:0000256" key="1">
    <source>
        <dbReference type="ARBA" id="ARBA00001933"/>
    </source>
</evidence>
<comment type="caution">
    <text evidence="5">The sequence shown here is derived from an EMBL/GenBank/DDBJ whole genome shotgun (WGS) entry which is preliminary data.</text>
</comment>
<keyword evidence="3 5" id="KW-0032">Aminotransferase</keyword>
<evidence type="ECO:0000313" key="5">
    <source>
        <dbReference type="EMBL" id="HGV66579.1"/>
    </source>
</evidence>
<gene>
    <name evidence="5" type="ORF">ENV02_02025</name>
</gene>
<dbReference type="EC" id="2.6.1.-" evidence="3"/>
<dbReference type="InterPro" id="IPR004838">
    <property type="entry name" value="NHTrfase_class1_PyrdxlP-BS"/>
</dbReference>
<dbReference type="InterPro" id="IPR004839">
    <property type="entry name" value="Aminotransferase_I/II_large"/>
</dbReference>
<dbReference type="Gene3D" id="3.90.1150.10">
    <property type="entry name" value="Aspartate Aminotransferase, domain 1"/>
    <property type="match status" value="1"/>
</dbReference>
<dbReference type="InterPro" id="IPR015424">
    <property type="entry name" value="PyrdxlP-dep_Trfase"/>
</dbReference>
<evidence type="ECO:0000256" key="3">
    <source>
        <dbReference type="RuleBase" id="RU000481"/>
    </source>
</evidence>
<protein>
    <recommendedName>
        <fullName evidence="3">Aminotransferase</fullName>
        <ecNumber evidence="3">2.6.1.-</ecNumber>
    </recommendedName>
</protein>
<comment type="similarity">
    <text evidence="3">Belongs to the class-I pyridoxal-phosphate-dependent aminotransferase family.</text>
</comment>
<proteinExistence type="inferred from homology"/>
<dbReference type="InterPro" id="IPR015421">
    <property type="entry name" value="PyrdxlP-dep_Trfase_major"/>
</dbReference>
<dbReference type="PROSITE" id="PS00105">
    <property type="entry name" value="AA_TRANSFER_CLASS_1"/>
    <property type="match status" value="1"/>
</dbReference>
<keyword evidence="3 5" id="KW-0808">Transferase</keyword>
<organism evidence="5">
    <name type="scientific">Ignisphaera aggregans</name>
    <dbReference type="NCBI Taxonomy" id="334771"/>
    <lineage>
        <taxon>Archaea</taxon>
        <taxon>Thermoproteota</taxon>
        <taxon>Thermoprotei</taxon>
        <taxon>Desulfurococcales</taxon>
        <taxon>Desulfurococcaceae</taxon>
        <taxon>Ignisphaera</taxon>
    </lineage>
</organism>
<name>A0A7J3QDW9_9CREN</name>